<accession>A0ABY2TP04</accession>
<organism evidence="1 2">
    <name type="scientific">Brachyspira catarrhinii</name>
    <dbReference type="NCBI Taxonomy" id="2528966"/>
    <lineage>
        <taxon>Bacteria</taxon>
        <taxon>Pseudomonadati</taxon>
        <taxon>Spirochaetota</taxon>
        <taxon>Spirochaetia</taxon>
        <taxon>Brachyspirales</taxon>
        <taxon>Brachyspiraceae</taxon>
        <taxon>Brachyspira</taxon>
    </lineage>
</organism>
<gene>
    <name evidence="1" type="ORF">EZH24_10245</name>
</gene>
<comment type="caution">
    <text evidence="1">The sequence shown here is derived from an EMBL/GenBank/DDBJ whole genome shotgun (WGS) entry which is preliminary data.</text>
</comment>
<dbReference type="RefSeq" id="WP_137999038.1">
    <property type="nucleotide sequence ID" value="NZ_SJDU01000340.1"/>
</dbReference>
<dbReference type="EMBL" id="SJDU01000340">
    <property type="protein sequence ID" value="TKZ30806.1"/>
    <property type="molecule type" value="Genomic_DNA"/>
</dbReference>
<dbReference type="PROSITE" id="PS51257">
    <property type="entry name" value="PROKAR_LIPOPROTEIN"/>
    <property type="match status" value="1"/>
</dbReference>
<dbReference type="Proteomes" id="UP000310168">
    <property type="component" value="Unassembled WGS sequence"/>
</dbReference>
<dbReference type="Gene3D" id="2.120.10.10">
    <property type="match status" value="1"/>
</dbReference>
<protein>
    <submittedName>
        <fullName evidence="1">Exo-alpha-sialidase</fullName>
    </submittedName>
</protein>
<dbReference type="SUPFAM" id="SSF50939">
    <property type="entry name" value="Sialidases"/>
    <property type="match status" value="1"/>
</dbReference>
<sequence>MRKQSTKTRLMVLATALLLVWVGISCKNNVRPAEGGGLDLSRPDDTTNIIGNPGGLLNDNELGNWNDKMIQIRLLAESDETSYKRNPVIATLDGDVTGSGIVTVFERRKVGTSGDRDVAINGSSLVELAYQYSPNGGNEFGNEGVIGEEATDPTLSRGAPVIFTSGKTVAVVAAAGSGFYGFREPYSQIKIIKGTASGYSINWEGWQELNITHGSYTGSEAIREYVKETMGANYNTVYLRSGQGQISGNIWVLTLSVVDFVENQHGYFGALVIYSDDGGVNWKFGPYKKHQGSTAVPWWPYDSSSDYREARGVLFDGTTVTAMAAPEAIGDSTPKPLALYKGTYSDTGEMTLTTTGILDATGGFELAKDTKNNTHYFINTRKRITSYNKILTIAEVSSDVNLIGAEMKMTGVSGVGSVAVLADGSIVTIAEEAFTLGSTARETKFNIVQRRFTPGYMKANSMIIGDERYFNPNYDIADMDN</sequence>
<evidence type="ECO:0000313" key="1">
    <source>
        <dbReference type="EMBL" id="TKZ30806.1"/>
    </source>
</evidence>
<name>A0ABY2TP04_9SPIR</name>
<dbReference type="InterPro" id="IPR036278">
    <property type="entry name" value="Sialidase_sf"/>
</dbReference>
<dbReference type="CDD" id="cd15482">
    <property type="entry name" value="Sialidase_non-viral"/>
    <property type="match status" value="1"/>
</dbReference>
<keyword evidence="2" id="KW-1185">Reference proteome</keyword>
<reference evidence="1 2" key="1">
    <citation type="journal article" date="2019" name="Anaerobe">
        <title>Brachyspira catarrhinii sp. nov., an anaerobic intestinal spirochaete isolated from vervet monkeys may have been misidentified as Brachyspira aalborgi in previous studies.</title>
        <authorList>
            <person name="Phillips N.D."/>
            <person name="La T."/>
            <person name="Hampson D.J."/>
        </authorList>
    </citation>
    <scope>NUCLEOTIDE SEQUENCE [LARGE SCALE GENOMIC DNA]</scope>
    <source>
        <strain evidence="1 2">Z12</strain>
    </source>
</reference>
<proteinExistence type="predicted"/>
<evidence type="ECO:0000313" key="2">
    <source>
        <dbReference type="Proteomes" id="UP000310168"/>
    </source>
</evidence>